<accession>A0A8C1ZIK9</accession>
<dbReference type="AlphaFoldDB" id="A0A8C1ZIK9"/>
<evidence type="ECO:0000259" key="2">
    <source>
        <dbReference type="PROSITE" id="PS50041"/>
    </source>
</evidence>
<evidence type="ECO:0000313" key="4">
    <source>
        <dbReference type="Proteomes" id="UP000694700"/>
    </source>
</evidence>
<name>A0A8C1ZIK9_CYPCA</name>
<dbReference type="SMART" id="SM00034">
    <property type="entry name" value="CLECT"/>
    <property type="match status" value="2"/>
</dbReference>
<dbReference type="Pfam" id="PF00059">
    <property type="entry name" value="Lectin_C"/>
    <property type="match status" value="2"/>
</dbReference>
<feature type="chain" id="PRO_5034405980" description="C-type lectin domain-containing protein" evidence="1">
    <location>
        <begin position="21"/>
        <end position="322"/>
    </location>
</feature>
<dbReference type="InterPro" id="IPR016187">
    <property type="entry name" value="CTDL_fold"/>
</dbReference>
<feature type="domain" description="C-type lectin" evidence="2">
    <location>
        <begin position="149"/>
        <end position="247"/>
    </location>
</feature>
<sequence length="322" mass="37774">MEQRLMHLILFSGFLSGILCDSHRLTEYALIQEKKTWNEARDFCRKNHIDLATVQTDEEWSKLNELRANNRSKTWIGLYDDVNSWRWSFQNECLTYARWDEDKPKNNRGNQYCVMLHSSGYWSANDCNLKCVVICQNDQEPVLVTDGEMSWKHAQSFCRKNFTDLYTVRTESENQQLTVMIQGYTCAWIGLFRDSWTWSDQTSTSSSLRWAEKQPDNLSVNEICAAVDEDGRISDELCSRRFFFFCKSPPLVKRQILRLEVKAGNNVNDQVTADAVLKEVQQKLREQGMAADVKLSWRKQPNGMLFQTLKKDHYRFSKCSKY</sequence>
<reference evidence="3" key="1">
    <citation type="submission" date="2025-08" db="UniProtKB">
        <authorList>
            <consortium name="Ensembl"/>
        </authorList>
    </citation>
    <scope>IDENTIFICATION</scope>
</reference>
<organism evidence="3 4">
    <name type="scientific">Cyprinus carpio</name>
    <name type="common">Common carp</name>
    <dbReference type="NCBI Taxonomy" id="7962"/>
    <lineage>
        <taxon>Eukaryota</taxon>
        <taxon>Metazoa</taxon>
        <taxon>Chordata</taxon>
        <taxon>Craniata</taxon>
        <taxon>Vertebrata</taxon>
        <taxon>Euteleostomi</taxon>
        <taxon>Actinopterygii</taxon>
        <taxon>Neopterygii</taxon>
        <taxon>Teleostei</taxon>
        <taxon>Ostariophysi</taxon>
        <taxon>Cypriniformes</taxon>
        <taxon>Cyprinidae</taxon>
        <taxon>Cyprininae</taxon>
        <taxon>Cyprinus</taxon>
    </lineage>
</organism>
<dbReference type="SUPFAM" id="SSF56436">
    <property type="entry name" value="C-type lectin-like"/>
    <property type="match status" value="2"/>
</dbReference>
<dbReference type="PANTHER" id="PTHR45784:SF3">
    <property type="entry name" value="C-TYPE LECTIN DOMAIN FAMILY 4 MEMBER K-LIKE-RELATED"/>
    <property type="match status" value="1"/>
</dbReference>
<dbReference type="Proteomes" id="UP000694700">
    <property type="component" value="Unplaced"/>
</dbReference>
<proteinExistence type="predicted"/>
<dbReference type="PROSITE" id="PS50041">
    <property type="entry name" value="C_TYPE_LECTIN_2"/>
    <property type="match status" value="2"/>
</dbReference>
<dbReference type="Gene3D" id="3.10.100.10">
    <property type="entry name" value="Mannose-Binding Protein A, subunit A"/>
    <property type="match status" value="2"/>
</dbReference>
<keyword evidence="1" id="KW-0732">Signal</keyword>
<dbReference type="InterPro" id="IPR001304">
    <property type="entry name" value="C-type_lectin-like"/>
</dbReference>
<dbReference type="Ensembl" id="ENSCCRT00015084154.1">
    <property type="protein sequence ID" value="ENSCCRP00015081482.1"/>
    <property type="gene ID" value="ENSCCRG00015032957.1"/>
</dbReference>
<protein>
    <recommendedName>
        <fullName evidence="2">C-type lectin domain-containing protein</fullName>
    </recommendedName>
</protein>
<dbReference type="InterPro" id="IPR016186">
    <property type="entry name" value="C-type_lectin-like/link_sf"/>
</dbReference>
<evidence type="ECO:0000313" key="3">
    <source>
        <dbReference type="Ensembl" id="ENSCCRP00015081482.1"/>
    </source>
</evidence>
<evidence type="ECO:0000256" key="1">
    <source>
        <dbReference type="SAM" id="SignalP"/>
    </source>
</evidence>
<feature type="signal peptide" evidence="1">
    <location>
        <begin position="1"/>
        <end position="20"/>
    </location>
</feature>
<dbReference type="PANTHER" id="PTHR45784">
    <property type="entry name" value="C-TYPE LECTIN DOMAIN FAMILY 20 MEMBER A-RELATED"/>
    <property type="match status" value="1"/>
</dbReference>
<feature type="domain" description="C-type lectin" evidence="2">
    <location>
        <begin position="23"/>
        <end position="136"/>
    </location>
</feature>